<evidence type="ECO:0000313" key="19">
    <source>
        <dbReference type="EnsemblPlants" id="Pp3c14_23270V3.5"/>
    </source>
</evidence>
<dbReference type="OrthoDB" id="10430471at2759"/>
<dbReference type="InterPro" id="IPR032675">
    <property type="entry name" value="LRR_dom_sf"/>
</dbReference>
<feature type="domain" description="Protein kinase" evidence="18">
    <location>
        <begin position="479"/>
        <end position="759"/>
    </location>
</feature>
<keyword evidence="9 15" id="KW-0547">Nucleotide-binding</keyword>
<dbReference type="GO" id="GO:0045088">
    <property type="term" value="P:regulation of innate immune response"/>
    <property type="evidence" value="ECO:0000318"/>
    <property type="project" value="GO_Central"/>
</dbReference>
<evidence type="ECO:0000256" key="16">
    <source>
        <dbReference type="SAM" id="Phobius"/>
    </source>
</evidence>
<comment type="similarity">
    <text evidence="2">Belongs to the protein kinase superfamily. Ser/Thr protein kinase family.</text>
</comment>
<evidence type="ECO:0000256" key="17">
    <source>
        <dbReference type="SAM" id="SignalP"/>
    </source>
</evidence>
<dbReference type="KEGG" id="ppp:112291755"/>
<dbReference type="EMBL" id="ABEU02000014">
    <property type="status" value="NOT_ANNOTATED_CDS"/>
    <property type="molecule type" value="Genomic_DNA"/>
</dbReference>
<evidence type="ECO:0000256" key="3">
    <source>
        <dbReference type="ARBA" id="ARBA00022527"/>
    </source>
</evidence>
<evidence type="ECO:0000256" key="12">
    <source>
        <dbReference type="ARBA" id="ARBA00022989"/>
    </source>
</evidence>
<keyword evidence="3" id="KW-0723">Serine/threonine-protein kinase</keyword>
<evidence type="ECO:0000256" key="4">
    <source>
        <dbReference type="ARBA" id="ARBA00022614"/>
    </source>
</evidence>
<keyword evidence="13 16" id="KW-0472">Membrane</keyword>
<keyword evidence="12 16" id="KW-1133">Transmembrane helix</keyword>
<dbReference type="Gene3D" id="3.80.10.10">
    <property type="entry name" value="Ribonuclease Inhibitor"/>
    <property type="match status" value="2"/>
</dbReference>
<dbReference type="RefSeq" id="XP_024395382.1">
    <property type="nucleotide sequence ID" value="XM_024539614.2"/>
</dbReference>
<dbReference type="GO" id="GO:0004672">
    <property type="term" value="F:protein kinase activity"/>
    <property type="evidence" value="ECO:0000318"/>
    <property type="project" value="GO_Central"/>
</dbReference>
<dbReference type="EnsemblPlants" id="Pp3c14_23270V3.5">
    <property type="protein sequence ID" value="Pp3c14_23270V3.5"/>
    <property type="gene ID" value="Pp3c14_23270"/>
</dbReference>
<keyword evidence="7 17" id="KW-0732">Signal</keyword>
<keyword evidence="8" id="KW-0677">Repeat</keyword>
<protein>
    <recommendedName>
        <fullName evidence="18">Protein kinase domain-containing protein</fullName>
    </recommendedName>
</protein>
<dbReference type="FunCoup" id="A0A7I4APW2">
    <property type="interactions" value="499"/>
</dbReference>
<dbReference type="Pfam" id="PF08263">
    <property type="entry name" value="LRRNT_2"/>
    <property type="match status" value="1"/>
</dbReference>
<dbReference type="Pfam" id="PF00069">
    <property type="entry name" value="Pkinase"/>
    <property type="match status" value="1"/>
</dbReference>
<dbReference type="Proteomes" id="UP000006727">
    <property type="component" value="Chromosome 14"/>
</dbReference>
<dbReference type="GO" id="GO:0005524">
    <property type="term" value="F:ATP binding"/>
    <property type="evidence" value="ECO:0007669"/>
    <property type="project" value="UniProtKB-UniRule"/>
</dbReference>
<dbReference type="Gramene" id="Pp3c14_23270V3.5">
    <property type="protein sequence ID" value="Pp3c14_23270V3.5"/>
    <property type="gene ID" value="Pp3c14_23270"/>
</dbReference>
<dbReference type="InParanoid" id="A0A7I4APW2"/>
<proteinExistence type="inferred from homology"/>
<dbReference type="Gene3D" id="1.10.510.10">
    <property type="entry name" value="Transferase(Phosphotransferase) domain 1"/>
    <property type="match status" value="1"/>
</dbReference>
<keyword evidence="5" id="KW-0808">Transferase</keyword>
<keyword evidence="11 15" id="KW-0067">ATP-binding</keyword>
<dbReference type="InterPro" id="IPR008271">
    <property type="entry name" value="Ser/Thr_kinase_AS"/>
</dbReference>
<dbReference type="InterPro" id="IPR013210">
    <property type="entry name" value="LRR_N_plant-typ"/>
</dbReference>
<dbReference type="SUPFAM" id="SSF52058">
    <property type="entry name" value="L domain-like"/>
    <property type="match status" value="1"/>
</dbReference>
<keyword evidence="20" id="KW-1185">Reference proteome</keyword>
<evidence type="ECO:0000256" key="5">
    <source>
        <dbReference type="ARBA" id="ARBA00022679"/>
    </source>
</evidence>
<dbReference type="PANTHER" id="PTHR48006:SF34">
    <property type="entry name" value="OS08G0203700 PROTEIN"/>
    <property type="match status" value="1"/>
</dbReference>
<feature type="signal peptide" evidence="17">
    <location>
        <begin position="1"/>
        <end position="34"/>
    </location>
</feature>
<feature type="binding site" evidence="15">
    <location>
        <position position="507"/>
    </location>
    <ligand>
        <name>ATP</name>
        <dbReference type="ChEBI" id="CHEBI:30616"/>
    </ligand>
</feature>
<keyword evidence="14" id="KW-0325">Glycoprotein</keyword>
<dbReference type="SUPFAM" id="SSF56112">
    <property type="entry name" value="Protein kinase-like (PK-like)"/>
    <property type="match status" value="1"/>
</dbReference>
<keyword evidence="4" id="KW-0433">Leucine-rich repeat</keyword>
<dbReference type="GeneID" id="112291755"/>
<keyword evidence="10" id="KW-0418">Kinase</keyword>
<dbReference type="InterPro" id="IPR017441">
    <property type="entry name" value="Protein_kinase_ATP_BS"/>
</dbReference>
<evidence type="ECO:0000256" key="13">
    <source>
        <dbReference type="ARBA" id="ARBA00023136"/>
    </source>
</evidence>
<dbReference type="PROSITE" id="PS00107">
    <property type="entry name" value="PROTEIN_KINASE_ATP"/>
    <property type="match status" value="1"/>
</dbReference>
<organism evidence="19 20">
    <name type="scientific">Physcomitrium patens</name>
    <name type="common">Spreading-leaved earth moss</name>
    <name type="synonym">Physcomitrella patens</name>
    <dbReference type="NCBI Taxonomy" id="3218"/>
    <lineage>
        <taxon>Eukaryota</taxon>
        <taxon>Viridiplantae</taxon>
        <taxon>Streptophyta</taxon>
        <taxon>Embryophyta</taxon>
        <taxon>Bryophyta</taxon>
        <taxon>Bryophytina</taxon>
        <taxon>Bryopsida</taxon>
        <taxon>Funariidae</taxon>
        <taxon>Funariales</taxon>
        <taxon>Funariaceae</taxon>
        <taxon>Physcomitrium</taxon>
    </lineage>
</organism>
<dbReference type="FunFam" id="3.30.200.20:FF:000415">
    <property type="entry name" value="receptor-like serine/threonine-protein kinase NCRK"/>
    <property type="match status" value="1"/>
</dbReference>
<dbReference type="PROSITE" id="PS00108">
    <property type="entry name" value="PROTEIN_KINASE_ST"/>
    <property type="match status" value="1"/>
</dbReference>
<dbReference type="InterPro" id="IPR011009">
    <property type="entry name" value="Kinase-like_dom_sf"/>
</dbReference>
<accession>A0A7I4APW2</accession>
<feature type="transmembrane region" description="Helical" evidence="16">
    <location>
        <begin position="416"/>
        <end position="440"/>
    </location>
</feature>
<evidence type="ECO:0000256" key="15">
    <source>
        <dbReference type="PROSITE-ProRule" id="PRU10141"/>
    </source>
</evidence>
<evidence type="ECO:0000256" key="1">
    <source>
        <dbReference type="ARBA" id="ARBA00004479"/>
    </source>
</evidence>
<dbReference type="Gene3D" id="3.30.200.20">
    <property type="entry name" value="Phosphorylase Kinase, domain 1"/>
    <property type="match status" value="1"/>
</dbReference>
<evidence type="ECO:0000256" key="10">
    <source>
        <dbReference type="ARBA" id="ARBA00022777"/>
    </source>
</evidence>
<dbReference type="InterPro" id="IPR051824">
    <property type="entry name" value="LRR_Rcpt-Like_S/T_Kinase"/>
</dbReference>
<keyword evidence="6 16" id="KW-0812">Transmembrane</keyword>
<reference evidence="19" key="3">
    <citation type="submission" date="2020-12" db="UniProtKB">
        <authorList>
            <consortium name="EnsemblPlants"/>
        </authorList>
    </citation>
    <scope>IDENTIFICATION</scope>
</reference>
<reference evidence="19 20" key="2">
    <citation type="journal article" date="2018" name="Plant J.">
        <title>The Physcomitrella patens chromosome-scale assembly reveals moss genome structure and evolution.</title>
        <authorList>
            <person name="Lang D."/>
            <person name="Ullrich K.K."/>
            <person name="Murat F."/>
            <person name="Fuchs J."/>
            <person name="Jenkins J."/>
            <person name="Haas F.B."/>
            <person name="Piednoel M."/>
            <person name="Gundlach H."/>
            <person name="Van Bel M."/>
            <person name="Meyberg R."/>
            <person name="Vives C."/>
            <person name="Morata J."/>
            <person name="Symeonidi A."/>
            <person name="Hiss M."/>
            <person name="Muchero W."/>
            <person name="Kamisugi Y."/>
            <person name="Saleh O."/>
            <person name="Blanc G."/>
            <person name="Decker E.L."/>
            <person name="van Gessel N."/>
            <person name="Grimwood J."/>
            <person name="Hayes R.D."/>
            <person name="Graham S.W."/>
            <person name="Gunter L.E."/>
            <person name="McDaniel S.F."/>
            <person name="Hoernstein S.N.W."/>
            <person name="Larsson A."/>
            <person name="Li F.W."/>
            <person name="Perroud P.F."/>
            <person name="Phillips J."/>
            <person name="Ranjan P."/>
            <person name="Rokshar D.S."/>
            <person name="Rothfels C.J."/>
            <person name="Schneider L."/>
            <person name="Shu S."/>
            <person name="Stevenson D.W."/>
            <person name="Thummler F."/>
            <person name="Tillich M."/>
            <person name="Villarreal Aguilar J.C."/>
            <person name="Widiez T."/>
            <person name="Wong G.K."/>
            <person name="Wymore A."/>
            <person name="Zhang Y."/>
            <person name="Zimmer A.D."/>
            <person name="Quatrano R.S."/>
            <person name="Mayer K.F.X."/>
            <person name="Goodstein D."/>
            <person name="Casacuberta J.M."/>
            <person name="Vandepoele K."/>
            <person name="Reski R."/>
            <person name="Cuming A.C."/>
            <person name="Tuskan G.A."/>
            <person name="Maumus F."/>
            <person name="Salse J."/>
            <person name="Schmutz J."/>
            <person name="Rensing S.A."/>
        </authorList>
    </citation>
    <scope>NUCLEOTIDE SEQUENCE [LARGE SCALE GENOMIC DNA]</scope>
    <source>
        <strain evidence="19 20">cv. Gransden 2004</strain>
    </source>
</reference>
<evidence type="ECO:0000256" key="7">
    <source>
        <dbReference type="ARBA" id="ARBA00022729"/>
    </source>
</evidence>
<reference evidence="19 20" key="1">
    <citation type="journal article" date="2008" name="Science">
        <title>The Physcomitrella genome reveals evolutionary insights into the conquest of land by plants.</title>
        <authorList>
            <person name="Rensing S."/>
            <person name="Lang D."/>
            <person name="Zimmer A."/>
            <person name="Terry A."/>
            <person name="Salamov A."/>
            <person name="Shapiro H."/>
            <person name="Nishiyama T."/>
            <person name="Perroud P.-F."/>
            <person name="Lindquist E."/>
            <person name="Kamisugi Y."/>
            <person name="Tanahashi T."/>
            <person name="Sakakibara K."/>
            <person name="Fujita T."/>
            <person name="Oishi K."/>
            <person name="Shin-I T."/>
            <person name="Kuroki Y."/>
            <person name="Toyoda A."/>
            <person name="Suzuki Y."/>
            <person name="Hashimoto A."/>
            <person name="Yamaguchi K."/>
            <person name="Sugano A."/>
            <person name="Kohara Y."/>
            <person name="Fujiyama A."/>
            <person name="Anterola A."/>
            <person name="Aoki S."/>
            <person name="Ashton N."/>
            <person name="Barbazuk W.B."/>
            <person name="Barker E."/>
            <person name="Bennetzen J."/>
            <person name="Bezanilla M."/>
            <person name="Blankenship R."/>
            <person name="Cho S.H."/>
            <person name="Dutcher S."/>
            <person name="Estelle M."/>
            <person name="Fawcett J.A."/>
            <person name="Gundlach H."/>
            <person name="Hanada K."/>
            <person name="Heyl A."/>
            <person name="Hicks K.A."/>
            <person name="Hugh J."/>
            <person name="Lohr M."/>
            <person name="Mayer K."/>
            <person name="Melkozernov A."/>
            <person name="Murata T."/>
            <person name="Nelson D."/>
            <person name="Pils B."/>
            <person name="Prigge M."/>
            <person name="Reiss B."/>
            <person name="Renner T."/>
            <person name="Rombauts S."/>
            <person name="Rushton P."/>
            <person name="Sanderfoot A."/>
            <person name="Schween G."/>
            <person name="Shiu S.-H."/>
            <person name="Stueber K."/>
            <person name="Theodoulou F.L."/>
            <person name="Tu H."/>
            <person name="Van de Peer Y."/>
            <person name="Verrier P.J."/>
            <person name="Waters E."/>
            <person name="Wood A."/>
            <person name="Yang L."/>
            <person name="Cove D."/>
            <person name="Cuming A."/>
            <person name="Hasebe M."/>
            <person name="Lucas S."/>
            <person name="Mishler D.B."/>
            <person name="Reski R."/>
            <person name="Grigoriev I."/>
            <person name="Quatrano R.S."/>
            <person name="Boore J.L."/>
        </authorList>
    </citation>
    <scope>NUCLEOTIDE SEQUENCE [LARGE SCALE GENOMIC DNA]</scope>
    <source>
        <strain evidence="19 20">cv. Gransden 2004</strain>
    </source>
</reference>
<name>A0A7I4APW2_PHYPA</name>
<dbReference type="GO" id="GO:0004674">
    <property type="term" value="F:protein serine/threonine kinase activity"/>
    <property type="evidence" value="ECO:0007669"/>
    <property type="project" value="UniProtKB-KW"/>
</dbReference>
<dbReference type="CDD" id="cd14066">
    <property type="entry name" value="STKc_IRAK"/>
    <property type="match status" value="1"/>
</dbReference>
<evidence type="ECO:0000256" key="6">
    <source>
        <dbReference type="ARBA" id="ARBA00022692"/>
    </source>
</evidence>
<evidence type="ECO:0000256" key="2">
    <source>
        <dbReference type="ARBA" id="ARBA00008684"/>
    </source>
</evidence>
<dbReference type="InterPro" id="IPR000719">
    <property type="entry name" value="Prot_kinase_dom"/>
</dbReference>
<sequence>MEAGCMKRQWLKASQLGRCFLLLLLMLSPSFGDAWYYKEEIASLQALFAAWNKSNPPADLEGWSSTRQRPCEPDAIWRGVTCTEVPNSETNTKGPSRYIIGLTLSEAHINGTLPDVFGWPNLSGIGFLTLTGNPELTGPLPPSINSTWLNTLDLHDNGFNGSIPNINFSYYLEKLDLSGNRITGEYPSHQLQNASSLLSLNIGGNKFFGNIPENATRSMKRLQKLNISYNNFTGKFPNFRNWSNLQYLDISSNHFQGPLPNFSTSSNLEYVYLGGNNFSGTLTNFFDHFNVSKVKIVNVSDNNLSGSLPFNFISSNVSSIQELYFDKNNITGSLDISNIFETTLIQNQSVNLKILSLMNNSIKDVLCTNKDISQPRTMIKLQDNPYCNGNDYDDARRCYCKQDCSITPMSKKVRKIVIISICISVVMVLMMISVVGLILFKNKKYKKYLQLQFQQKFDEFDVKPTIYSYNELKAATRDFHIENKLGEGGYGAVYKGVLSNGNVVAIKQLFVKTKQSIDDFSNEIVLITGMKHRNLVNLKGCCLRENSKILVYEYVDNYDVDQILLGPHRQEVPWLLRLKICMGVAHGLHYLHALAHPRVIHRDIKASNILLDKNLEPKIADFGLVLLFPDKETHIMTIHVAGTKGYLAPEYASLGQLSDKVDVFSFGVLCLEIISGRRNIDESLPQDQVFLTQWAWKLHQSNKLIELVDQTLHLSDGELQDVLRIIKIALLCIQNDCERRPTMERVVYLFQGDTQSEVVVLNRSEDYLHKQQWSQENILSPLTTEIELLSHEYSSEFEQPELKDI</sequence>
<dbReference type="GO" id="GO:0016020">
    <property type="term" value="C:membrane"/>
    <property type="evidence" value="ECO:0007669"/>
    <property type="project" value="UniProtKB-SubCell"/>
</dbReference>
<evidence type="ECO:0000256" key="11">
    <source>
        <dbReference type="ARBA" id="ARBA00022840"/>
    </source>
</evidence>
<evidence type="ECO:0000259" key="18">
    <source>
        <dbReference type="PROSITE" id="PS50011"/>
    </source>
</evidence>
<dbReference type="PANTHER" id="PTHR48006">
    <property type="entry name" value="LEUCINE-RICH REPEAT-CONTAINING PROTEIN DDB_G0281931-RELATED"/>
    <property type="match status" value="1"/>
</dbReference>
<gene>
    <name evidence="19" type="primary">LOC112291755</name>
</gene>
<evidence type="ECO:0000256" key="8">
    <source>
        <dbReference type="ARBA" id="ARBA00022737"/>
    </source>
</evidence>
<evidence type="ECO:0000313" key="20">
    <source>
        <dbReference type="Proteomes" id="UP000006727"/>
    </source>
</evidence>
<dbReference type="Pfam" id="PF00560">
    <property type="entry name" value="LRR_1"/>
    <property type="match status" value="3"/>
</dbReference>
<dbReference type="AlphaFoldDB" id="A0A7I4APW2"/>
<dbReference type="FunFam" id="1.10.510.10:FF:000590">
    <property type="entry name" value="PR5-like receptor kinase"/>
    <property type="match status" value="1"/>
</dbReference>
<dbReference type="InterPro" id="IPR001611">
    <property type="entry name" value="Leu-rich_rpt"/>
</dbReference>
<comment type="subcellular location">
    <subcellularLocation>
        <location evidence="1">Membrane</location>
        <topology evidence="1">Single-pass type I membrane protein</topology>
    </subcellularLocation>
</comment>
<dbReference type="SMART" id="SM00220">
    <property type="entry name" value="S_TKc"/>
    <property type="match status" value="1"/>
</dbReference>
<feature type="chain" id="PRO_5029714962" description="Protein kinase domain-containing protein" evidence="17">
    <location>
        <begin position="35"/>
        <end position="805"/>
    </location>
</feature>
<dbReference type="PROSITE" id="PS50011">
    <property type="entry name" value="PROTEIN_KINASE_DOM"/>
    <property type="match status" value="1"/>
</dbReference>
<evidence type="ECO:0000256" key="9">
    <source>
        <dbReference type="ARBA" id="ARBA00022741"/>
    </source>
</evidence>
<evidence type="ECO:0000256" key="14">
    <source>
        <dbReference type="ARBA" id="ARBA00023180"/>
    </source>
</evidence>